<feature type="transmembrane region" description="Helical" evidence="6">
    <location>
        <begin position="46"/>
        <end position="65"/>
    </location>
</feature>
<evidence type="ECO:0000256" key="2">
    <source>
        <dbReference type="ARBA" id="ARBA00022475"/>
    </source>
</evidence>
<dbReference type="Pfam" id="PF12823">
    <property type="entry name" value="DUF3817"/>
    <property type="match status" value="1"/>
</dbReference>
<dbReference type="STRING" id="1045775.SAMN05216378_0478"/>
<dbReference type="AlphaFoldDB" id="A0A1I1TIR9"/>
<evidence type="ECO:0000256" key="5">
    <source>
        <dbReference type="ARBA" id="ARBA00023136"/>
    </source>
</evidence>
<evidence type="ECO:0000259" key="7">
    <source>
        <dbReference type="Pfam" id="PF12823"/>
    </source>
</evidence>
<dbReference type="RefSeq" id="WP_091180574.1">
    <property type="nucleotide sequence ID" value="NZ_FOMT01000001.1"/>
</dbReference>
<keyword evidence="5 6" id="KW-0472">Membrane</keyword>
<dbReference type="Proteomes" id="UP000198855">
    <property type="component" value="Unassembled WGS sequence"/>
</dbReference>
<keyword evidence="2" id="KW-1003">Cell membrane</keyword>
<evidence type="ECO:0000256" key="6">
    <source>
        <dbReference type="SAM" id="Phobius"/>
    </source>
</evidence>
<evidence type="ECO:0000313" key="8">
    <source>
        <dbReference type="EMBL" id="SFD57048.1"/>
    </source>
</evidence>
<evidence type="ECO:0000256" key="1">
    <source>
        <dbReference type="ARBA" id="ARBA00004651"/>
    </source>
</evidence>
<feature type="transmembrane region" description="Helical" evidence="6">
    <location>
        <begin position="72"/>
        <end position="88"/>
    </location>
</feature>
<accession>A0A1I1TIR9</accession>
<keyword evidence="9" id="KW-1185">Reference proteome</keyword>
<dbReference type="PANTHER" id="PTHR40077:SF1">
    <property type="entry name" value="MEMBRANE PROTEIN"/>
    <property type="match status" value="1"/>
</dbReference>
<evidence type="ECO:0000256" key="3">
    <source>
        <dbReference type="ARBA" id="ARBA00022692"/>
    </source>
</evidence>
<protein>
    <submittedName>
        <fullName evidence="8">Integral membrane protein</fullName>
    </submittedName>
</protein>
<name>A0A1I1TIR9_9BACL</name>
<dbReference type="EMBL" id="FOMT01000001">
    <property type="protein sequence ID" value="SFD57048.1"/>
    <property type="molecule type" value="Genomic_DNA"/>
</dbReference>
<evidence type="ECO:0000256" key="4">
    <source>
        <dbReference type="ARBA" id="ARBA00022989"/>
    </source>
</evidence>
<dbReference type="PANTHER" id="PTHR40077">
    <property type="entry name" value="MEMBRANE PROTEIN-RELATED"/>
    <property type="match status" value="1"/>
</dbReference>
<reference evidence="9" key="1">
    <citation type="submission" date="2016-10" db="EMBL/GenBank/DDBJ databases">
        <authorList>
            <person name="Varghese N."/>
            <person name="Submissions S."/>
        </authorList>
    </citation>
    <scope>NUCLEOTIDE SEQUENCE [LARGE SCALE GENOMIC DNA]</scope>
    <source>
        <strain evidence="9">CGMCC 1.10784</strain>
    </source>
</reference>
<dbReference type="OrthoDB" id="1121311at2"/>
<comment type="subcellular location">
    <subcellularLocation>
        <location evidence="1">Cell membrane</location>
        <topology evidence="1">Multi-pass membrane protein</topology>
    </subcellularLocation>
</comment>
<evidence type="ECO:0000313" key="9">
    <source>
        <dbReference type="Proteomes" id="UP000198855"/>
    </source>
</evidence>
<feature type="transmembrane region" description="Helical" evidence="6">
    <location>
        <begin position="12"/>
        <end position="34"/>
    </location>
</feature>
<gene>
    <name evidence="8" type="ORF">SAMN05216378_0478</name>
</gene>
<keyword evidence="3 6" id="KW-0812">Transmembrane</keyword>
<proteinExistence type="predicted"/>
<sequence>MKQSVRTWFRWISYLEGASFLILLGIAMPLKYMFDSPEAVTVTGGIHGFLFTIYLIAIVVMAILFRWKIVRIAGAVLAAFLPFGPFVLERRLKAEG</sequence>
<organism evidence="8 9">
    <name type="scientific">Paenibacillus catalpae</name>
    <dbReference type="NCBI Taxonomy" id="1045775"/>
    <lineage>
        <taxon>Bacteria</taxon>
        <taxon>Bacillati</taxon>
        <taxon>Bacillota</taxon>
        <taxon>Bacilli</taxon>
        <taxon>Bacillales</taxon>
        <taxon>Paenibacillaceae</taxon>
        <taxon>Paenibacillus</taxon>
    </lineage>
</organism>
<dbReference type="NCBIfam" id="TIGR03954">
    <property type="entry name" value="integ_memb_HG"/>
    <property type="match status" value="1"/>
</dbReference>
<keyword evidence="4 6" id="KW-1133">Transmembrane helix</keyword>
<dbReference type="GO" id="GO:0005886">
    <property type="term" value="C:plasma membrane"/>
    <property type="evidence" value="ECO:0007669"/>
    <property type="project" value="UniProtKB-SubCell"/>
</dbReference>
<feature type="domain" description="DUF3817" evidence="7">
    <location>
        <begin position="7"/>
        <end position="93"/>
    </location>
</feature>
<dbReference type="InterPro" id="IPR023845">
    <property type="entry name" value="DUF3817_TM"/>
</dbReference>